<dbReference type="PATRIC" id="fig|33014.5.peg.2103"/>
<dbReference type="CDD" id="cd06261">
    <property type="entry name" value="TM_PBP2"/>
    <property type="match status" value="1"/>
</dbReference>
<feature type="transmembrane region" description="Helical" evidence="7">
    <location>
        <begin position="176"/>
        <end position="194"/>
    </location>
</feature>
<evidence type="ECO:0000256" key="4">
    <source>
        <dbReference type="ARBA" id="ARBA00022692"/>
    </source>
</evidence>
<dbReference type="InterPro" id="IPR035906">
    <property type="entry name" value="MetI-like_sf"/>
</dbReference>
<dbReference type="OrthoDB" id="147639at2"/>
<keyword evidence="3" id="KW-1003">Cell membrane</keyword>
<comment type="similarity">
    <text evidence="7">Belongs to the binding-protein-dependent transport system permease family.</text>
</comment>
<evidence type="ECO:0000256" key="5">
    <source>
        <dbReference type="ARBA" id="ARBA00022989"/>
    </source>
</evidence>
<feature type="transmembrane region" description="Helical" evidence="7">
    <location>
        <begin position="313"/>
        <end position="331"/>
    </location>
</feature>
<name>A0A0D5CJL6_9MICO</name>
<dbReference type="AlphaFoldDB" id="A0A0D5CJL6"/>
<feature type="transmembrane region" description="Helical" evidence="7">
    <location>
        <begin position="103"/>
        <end position="123"/>
    </location>
</feature>
<feature type="transmembrane region" description="Helical" evidence="7">
    <location>
        <begin position="477"/>
        <end position="501"/>
    </location>
</feature>
<sequence>MLTFVLRRLVASFFVLLGASFIIYNLAANSGDPLVDLRENPSPNRDALIAARVDMLDLDVPSPLRYFIWLGGVFKVFVGQIDLGRAIDGREVNEIIANAAGQTIQLVTIATIIAVLIGVSIGMTTALRQYSGYDYTVTFASFLFFSLPIFFVAVLLKQYVAIGFNDFLVNPSIPPIMIVVLSLVSGFVWMSIIGGDPKPRLIVFGSAVVITAVVLIYLLATDWFTRPGLGILLIAALGALVAVLITSLSTGLRNRRALYSALAMAVIGAALWYPLQYVLTVSAPWWITIVLIVAFVVVGVVVGYVVGQNDKPIVARGAGITGGLVALLIIVDRVMQVWPDYVTNTRGRPIATVGAVTPGLNGSVWQGMLDSYTHLLLPTIAILLISLASYSRYSRASLLEVMNQDYVRTARAKGLTERTVIMRHAFRNAMIPVATVIAFDVGGLIGGAVITETIFAWKGMGSVFQDALNKTDLNPLMGFILITSILTVIFNMLADILYSVLDPRIRVS</sequence>
<dbReference type="InterPro" id="IPR000515">
    <property type="entry name" value="MetI-like"/>
</dbReference>
<dbReference type="PANTHER" id="PTHR43163">
    <property type="entry name" value="DIPEPTIDE TRANSPORT SYSTEM PERMEASE PROTEIN DPPB-RELATED"/>
    <property type="match status" value="1"/>
</dbReference>
<feature type="transmembrane region" description="Helical" evidence="7">
    <location>
        <begin position="431"/>
        <end position="457"/>
    </location>
</feature>
<dbReference type="PROSITE" id="PS50928">
    <property type="entry name" value="ABC_TM1"/>
    <property type="match status" value="1"/>
</dbReference>
<comment type="subcellular location">
    <subcellularLocation>
        <location evidence="1 7">Cell membrane</location>
        <topology evidence="1 7">Multi-pass membrane protein</topology>
    </subcellularLocation>
</comment>
<evidence type="ECO:0000256" key="2">
    <source>
        <dbReference type="ARBA" id="ARBA00022448"/>
    </source>
</evidence>
<dbReference type="Proteomes" id="UP000032604">
    <property type="component" value="Chromosome"/>
</dbReference>
<evidence type="ECO:0000313" key="9">
    <source>
        <dbReference type="EMBL" id="AJW79452.1"/>
    </source>
</evidence>
<dbReference type="SUPFAM" id="SSF161098">
    <property type="entry name" value="MetI-like"/>
    <property type="match status" value="1"/>
</dbReference>
<evidence type="ECO:0000256" key="7">
    <source>
        <dbReference type="RuleBase" id="RU363032"/>
    </source>
</evidence>
<dbReference type="GO" id="GO:0055085">
    <property type="term" value="P:transmembrane transport"/>
    <property type="evidence" value="ECO:0007669"/>
    <property type="project" value="InterPro"/>
</dbReference>
<feature type="transmembrane region" description="Helical" evidence="7">
    <location>
        <begin position="257"/>
        <end position="279"/>
    </location>
</feature>
<dbReference type="Gene3D" id="1.10.3720.10">
    <property type="entry name" value="MetI-like"/>
    <property type="match status" value="1"/>
</dbReference>
<dbReference type="Pfam" id="PF00528">
    <property type="entry name" value="BPD_transp_1"/>
    <property type="match status" value="1"/>
</dbReference>
<dbReference type="EMBL" id="CP011043">
    <property type="protein sequence ID" value="AJW79452.1"/>
    <property type="molecule type" value="Genomic_DNA"/>
</dbReference>
<accession>A0A0D5CJL6</accession>
<feature type="transmembrane region" description="Helical" evidence="7">
    <location>
        <begin position="372"/>
        <end position="390"/>
    </location>
</feature>
<gene>
    <name evidence="9" type="ORF">VO01_10170</name>
</gene>
<protein>
    <submittedName>
        <fullName evidence="9">ABC transporter permease</fullName>
    </submittedName>
</protein>
<dbReference type="PANTHER" id="PTHR43163:SF6">
    <property type="entry name" value="DIPEPTIDE TRANSPORT SYSTEM PERMEASE PROTEIN DPPB-RELATED"/>
    <property type="match status" value="1"/>
</dbReference>
<keyword evidence="4 7" id="KW-0812">Transmembrane</keyword>
<evidence type="ECO:0000256" key="1">
    <source>
        <dbReference type="ARBA" id="ARBA00004651"/>
    </source>
</evidence>
<organism evidence="9 10">
    <name type="scientific">Clavibacter michiganensis subsp. insidiosus</name>
    <dbReference type="NCBI Taxonomy" id="33014"/>
    <lineage>
        <taxon>Bacteria</taxon>
        <taxon>Bacillati</taxon>
        <taxon>Actinomycetota</taxon>
        <taxon>Actinomycetes</taxon>
        <taxon>Micrococcales</taxon>
        <taxon>Microbacteriaceae</taxon>
        <taxon>Clavibacter</taxon>
    </lineage>
</organism>
<reference evidence="9 10" key="1">
    <citation type="journal article" date="2015" name="Genome Announc.">
        <title>Complete Genome Sequence of Clavibacter michiganensis subsp. insidiosus R1-1 Using PacBio Single-Molecule Real-Time Technology.</title>
        <authorList>
            <person name="Lu Y."/>
            <person name="Samac D.A."/>
            <person name="Glazebrook J."/>
            <person name="Ishimaru C.A."/>
        </authorList>
    </citation>
    <scope>NUCLEOTIDE SEQUENCE [LARGE SCALE GENOMIC DNA]</scope>
    <source>
        <strain evidence="9 10">R1-1</strain>
    </source>
</reference>
<feature type="domain" description="ABC transmembrane type-1" evidence="8">
    <location>
        <begin position="100"/>
        <end position="498"/>
    </location>
</feature>
<feature type="transmembrane region" description="Helical" evidence="7">
    <location>
        <begin position="226"/>
        <end position="245"/>
    </location>
</feature>
<feature type="transmembrane region" description="Helical" evidence="7">
    <location>
        <begin position="135"/>
        <end position="156"/>
    </location>
</feature>
<keyword evidence="5 7" id="KW-1133">Transmembrane helix</keyword>
<evidence type="ECO:0000313" key="10">
    <source>
        <dbReference type="Proteomes" id="UP000032604"/>
    </source>
</evidence>
<feature type="transmembrane region" description="Helical" evidence="7">
    <location>
        <begin position="9"/>
        <end position="27"/>
    </location>
</feature>
<keyword evidence="2 7" id="KW-0813">Transport</keyword>
<feature type="transmembrane region" description="Helical" evidence="7">
    <location>
        <begin position="201"/>
        <end position="220"/>
    </location>
</feature>
<dbReference type="RefSeq" id="WP_045528722.1">
    <property type="nucleotide sequence ID" value="NZ_CP011043.1"/>
</dbReference>
<proteinExistence type="inferred from homology"/>
<feature type="transmembrane region" description="Helical" evidence="7">
    <location>
        <begin position="285"/>
        <end position="306"/>
    </location>
</feature>
<dbReference type="GO" id="GO:0005886">
    <property type="term" value="C:plasma membrane"/>
    <property type="evidence" value="ECO:0007669"/>
    <property type="project" value="UniProtKB-SubCell"/>
</dbReference>
<evidence type="ECO:0000259" key="8">
    <source>
        <dbReference type="PROSITE" id="PS50928"/>
    </source>
</evidence>
<evidence type="ECO:0000256" key="3">
    <source>
        <dbReference type="ARBA" id="ARBA00022475"/>
    </source>
</evidence>
<dbReference type="HOGENOM" id="CLU_036879_6_1_11"/>
<evidence type="ECO:0000256" key="6">
    <source>
        <dbReference type="ARBA" id="ARBA00023136"/>
    </source>
</evidence>
<dbReference type="KEGG" id="cmh:VO01_10170"/>
<keyword evidence="6 7" id="KW-0472">Membrane</keyword>